<dbReference type="RefSeq" id="WP_380046934.1">
    <property type="nucleotide sequence ID" value="NZ_JBHSOH010000005.1"/>
</dbReference>
<keyword evidence="3" id="KW-1185">Reference proteome</keyword>
<evidence type="ECO:0000313" key="3">
    <source>
        <dbReference type="Proteomes" id="UP001595979"/>
    </source>
</evidence>
<feature type="signal peptide" evidence="1">
    <location>
        <begin position="1"/>
        <end position="15"/>
    </location>
</feature>
<accession>A0ABW1DGD0</accession>
<dbReference type="EMBL" id="JBHSOH010000005">
    <property type="protein sequence ID" value="MFC5847625.1"/>
    <property type="molecule type" value="Genomic_DNA"/>
</dbReference>
<evidence type="ECO:0000313" key="2">
    <source>
        <dbReference type="EMBL" id="MFC5847625.1"/>
    </source>
</evidence>
<proteinExistence type="predicted"/>
<name>A0ABW1DGD0_9DEIO</name>
<sequence length="264" mass="26574">MKKFACLLLPTLVLASCGGQDTPTVTTYTSISGTVREPGTPDADDTVMPTTAWTGGAGTVQATVAGAGPQGTASGALSSGGAFTLTLPADVTTQALSSDAFLLPGTAELSCTGTPSISDAAARFAALDVAVQANRQGQVAPSRVSLIGTAADPVGLKSESGTFIYADRPVSVTGAQTCTITEAGQTYAVTSSLNMTLGRGWNKTTATLAVTATQLSLSLSSGTFPTEEWVYLGGSTLAGAAAPRPAFELELPAALNTFRFPGLR</sequence>
<keyword evidence="1" id="KW-0732">Signal</keyword>
<dbReference type="Proteomes" id="UP001595979">
    <property type="component" value="Unassembled WGS sequence"/>
</dbReference>
<feature type="chain" id="PRO_5045653623" description="Lipoprotein" evidence="1">
    <location>
        <begin position="16"/>
        <end position="264"/>
    </location>
</feature>
<organism evidence="2 3">
    <name type="scientific">Deinococcus petrolearius</name>
    <dbReference type="NCBI Taxonomy" id="1751295"/>
    <lineage>
        <taxon>Bacteria</taxon>
        <taxon>Thermotogati</taxon>
        <taxon>Deinococcota</taxon>
        <taxon>Deinococci</taxon>
        <taxon>Deinococcales</taxon>
        <taxon>Deinococcaceae</taxon>
        <taxon>Deinococcus</taxon>
    </lineage>
</organism>
<evidence type="ECO:0000256" key="1">
    <source>
        <dbReference type="SAM" id="SignalP"/>
    </source>
</evidence>
<protein>
    <recommendedName>
        <fullName evidence="4">Lipoprotein</fullName>
    </recommendedName>
</protein>
<dbReference type="PROSITE" id="PS51257">
    <property type="entry name" value="PROKAR_LIPOPROTEIN"/>
    <property type="match status" value="1"/>
</dbReference>
<comment type="caution">
    <text evidence="2">The sequence shown here is derived from an EMBL/GenBank/DDBJ whole genome shotgun (WGS) entry which is preliminary data.</text>
</comment>
<evidence type="ECO:0008006" key="4">
    <source>
        <dbReference type="Google" id="ProtNLM"/>
    </source>
</evidence>
<gene>
    <name evidence="2" type="ORF">ACFPQ6_04825</name>
</gene>
<reference evidence="3" key="1">
    <citation type="journal article" date="2019" name="Int. J. Syst. Evol. Microbiol.">
        <title>The Global Catalogue of Microorganisms (GCM) 10K type strain sequencing project: providing services to taxonomists for standard genome sequencing and annotation.</title>
        <authorList>
            <consortium name="The Broad Institute Genomics Platform"/>
            <consortium name="The Broad Institute Genome Sequencing Center for Infectious Disease"/>
            <person name="Wu L."/>
            <person name="Ma J."/>
        </authorList>
    </citation>
    <scope>NUCLEOTIDE SEQUENCE [LARGE SCALE GENOMIC DNA]</scope>
    <source>
        <strain evidence="3">CGMCC 1.15053</strain>
    </source>
</reference>